<evidence type="ECO:0000256" key="1">
    <source>
        <dbReference type="ARBA" id="ARBA00022679"/>
    </source>
</evidence>
<reference evidence="2 3" key="1">
    <citation type="submission" date="2024-09" db="EMBL/GenBank/DDBJ databases">
        <authorList>
            <person name="Sun Q."/>
            <person name="Mori K."/>
        </authorList>
    </citation>
    <scope>NUCLEOTIDE SEQUENCE [LARGE SCALE GENOMIC DNA]</scope>
    <source>
        <strain evidence="2 3">NCAIM B.01794</strain>
    </source>
</reference>
<name>A0ABV6SM09_AZOPA</name>
<keyword evidence="1 2" id="KW-0808">Transferase</keyword>
<dbReference type="InterPro" id="IPR008949">
    <property type="entry name" value="Isoprenoid_synthase_dom_sf"/>
</dbReference>
<dbReference type="InterPro" id="IPR019845">
    <property type="entry name" value="Squalene/phytoene_synthase_CS"/>
</dbReference>
<dbReference type="EMBL" id="JBHLSS010000084">
    <property type="protein sequence ID" value="MFC0710563.1"/>
    <property type="molecule type" value="Genomic_DNA"/>
</dbReference>
<gene>
    <name evidence="2" type="ORF">ACFFGX_13725</name>
</gene>
<organism evidence="2 3">
    <name type="scientific">Azorhizophilus paspali</name>
    <name type="common">Azotobacter paspali</name>
    <dbReference type="NCBI Taxonomy" id="69963"/>
    <lineage>
        <taxon>Bacteria</taxon>
        <taxon>Pseudomonadati</taxon>
        <taxon>Pseudomonadota</taxon>
        <taxon>Gammaproteobacteria</taxon>
        <taxon>Pseudomonadales</taxon>
        <taxon>Pseudomonadaceae</taxon>
        <taxon>Azorhizophilus</taxon>
    </lineage>
</organism>
<dbReference type="PANTHER" id="PTHR11626">
    <property type="entry name" value="FARNESYL-DIPHOSPHATE FARNESYLTRANSFERASE"/>
    <property type="match status" value="1"/>
</dbReference>
<evidence type="ECO:0000313" key="2">
    <source>
        <dbReference type="EMBL" id="MFC0710563.1"/>
    </source>
</evidence>
<dbReference type="SFLD" id="SFLDS00005">
    <property type="entry name" value="Isoprenoid_Synthase_Type_I"/>
    <property type="match status" value="1"/>
</dbReference>
<dbReference type="PANTHER" id="PTHR11626:SF2">
    <property type="entry name" value="SQUALENE SYNTHASE"/>
    <property type="match status" value="1"/>
</dbReference>
<dbReference type="GO" id="GO:0016740">
    <property type="term" value="F:transferase activity"/>
    <property type="evidence" value="ECO:0007669"/>
    <property type="project" value="UniProtKB-KW"/>
</dbReference>
<dbReference type="SUPFAM" id="SSF48576">
    <property type="entry name" value="Terpenoid synthases"/>
    <property type="match status" value="1"/>
</dbReference>
<dbReference type="Gene3D" id="1.10.600.10">
    <property type="entry name" value="Farnesyl Diphosphate Synthase"/>
    <property type="match status" value="1"/>
</dbReference>
<protein>
    <submittedName>
        <fullName evidence="2">Phytoene/squalene synthase family protein</fullName>
        <ecNumber evidence="2">2.5.1.-</ecNumber>
    </submittedName>
</protein>
<keyword evidence="3" id="KW-1185">Reference proteome</keyword>
<dbReference type="CDD" id="cd00683">
    <property type="entry name" value="Trans_IPPS_HH"/>
    <property type="match status" value="1"/>
</dbReference>
<accession>A0ABV6SM09</accession>
<dbReference type="InterPro" id="IPR002060">
    <property type="entry name" value="Squ/phyt_synthse"/>
</dbReference>
<dbReference type="InterPro" id="IPR044844">
    <property type="entry name" value="Trans_IPPS_euk-type"/>
</dbReference>
<comment type="caution">
    <text evidence="2">The sequence shown here is derived from an EMBL/GenBank/DDBJ whole genome shotgun (WGS) entry which is preliminary data.</text>
</comment>
<dbReference type="Pfam" id="PF00494">
    <property type="entry name" value="SQS_PSY"/>
    <property type="match status" value="1"/>
</dbReference>
<dbReference type="Proteomes" id="UP001589891">
    <property type="component" value="Unassembled WGS sequence"/>
</dbReference>
<dbReference type="SFLD" id="SFLDG01018">
    <property type="entry name" value="Squalene/Phytoene_Synthase_Lik"/>
    <property type="match status" value="1"/>
</dbReference>
<dbReference type="RefSeq" id="WP_376946795.1">
    <property type="nucleotide sequence ID" value="NZ_CP171449.1"/>
</dbReference>
<evidence type="ECO:0000313" key="3">
    <source>
        <dbReference type="Proteomes" id="UP001589891"/>
    </source>
</evidence>
<proteinExistence type="predicted"/>
<dbReference type="PROSITE" id="PS01044">
    <property type="entry name" value="SQUALEN_PHYTOEN_SYN_1"/>
    <property type="match status" value="1"/>
</dbReference>
<sequence length="377" mass="42034">MLESQTALAIESSTTSADAYQDAILSKVSRTFALTIPQLPPLLRRAVTNAYLLCRIADTIEDEPAFSAEEKRRYEDAFIDAVTGRIAPQYFSAELASLFSTETSEAERDLVSQLPLVLQVTNSLMPAQRMAIVNCLKVMSHGMHDFQRNAGQHGLKTLCDMDCYCYCVAGVVGEMLTELLIDFDPALASQRDPLMRLAISFGQGLQMTNILKDQWEDHRRGVCWLPQDIFARYGVRLEELQAGQQDANYMSALTELIGVAHAHLRDALEYTLMIPSRHSGFRRFCLWSIGLAVLTLRNLQQTPHFSAGEQVKVSRKAVAYTIGLTRLTGNYNTGLRWLFAASARKLPLTPLSAEWSTSPHPHLAWPKSAIAYFAESA</sequence>
<dbReference type="InterPro" id="IPR033904">
    <property type="entry name" value="Trans_IPPS_HH"/>
</dbReference>
<dbReference type="EC" id="2.5.1.-" evidence="2"/>